<dbReference type="AlphaFoldDB" id="A0A926KYJ4"/>
<sequence>MAFDEPGQALVQRIDLPGELFDALGRLAQAMRVAWAHGVLVAPAVSVDSRFSSVLIARRSSMAL</sequence>
<name>A0A926KYJ4_9ACTN</name>
<evidence type="ECO:0000313" key="1">
    <source>
        <dbReference type="EMBL" id="MBD0417874.1"/>
    </source>
</evidence>
<proteinExistence type="predicted"/>
<accession>A0A926KYJ4</accession>
<organism evidence="1 2">
    <name type="scientific">Streptomyces griseicoloratus</name>
    <dbReference type="NCBI Taxonomy" id="2752516"/>
    <lineage>
        <taxon>Bacteria</taxon>
        <taxon>Bacillati</taxon>
        <taxon>Actinomycetota</taxon>
        <taxon>Actinomycetes</taxon>
        <taxon>Kitasatosporales</taxon>
        <taxon>Streptomycetaceae</taxon>
        <taxon>Streptomyces</taxon>
    </lineage>
</organism>
<reference evidence="1" key="2">
    <citation type="submission" date="2020-09" db="EMBL/GenBank/DDBJ databases">
        <authorList>
            <person name="Luo X."/>
        </authorList>
    </citation>
    <scope>NUCLEOTIDE SEQUENCE</scope>
    <source>
        <strain evidence="1">TRM S81-3</strain>
    </source>
</reference>
<dbReference type="EMBL" id="JACVQF010000036">
    <property type="protein sequence ID" value="MBD0417874.1"/>
    <property type="molecule type" value="Genomic_DNA"/>
</dbReference>
<comment type="caution">
    <text evidence="1">The sequence shown here is derived from an EMBL/GenBank/DDBJ whole genome shotgun (WGS) entry which is preliminary data.</text>
</comment>
<keyword evidence="2" id="KW-1185">Reference proteome</keyword>
<dbReference type="RefSeq" id="WP_188178959.1">
    <property type="nucleotide sequence ID" value="NZ_JACVQF010000036.1"/>
</dbReference>
<reference evidence="1" key="1">
    <citation type="submission" date="2020-09" db="EMBL/GenBank/DDBJ databases">
        <title>Streptomyces grisecoloratus sp. nov., isolated from cotton soil.</title>
        <authorList>
            <person name="Xing L."/>
        </authorList>
    </citation>
    <scope>NUCLEOTIDE SEQUENCE</scope>
    <source>
        <strain evidence="1">TRM S81-3</strain>
    </source>
</reference>
<gene>
    <name evidence="1" type="ORF">H0H10_01555</name>
</gene>
<evidence type="ECO:0000313" key="2">
    <source>
        <dbReference type="Proteomes" id="UP000621210"/>
    </source>
</evidence>
<dbReference type="Proteomes" id="UP000621210">
    <property type="component" value="Unassembled WGS sequence"/>
</dbReference>
<protein>
    <submittedName>
        <fullName evidence="1">Uncharacterized protein</fullName>
    </submittedName>
</protein>